<dbReference type="GO" id="GO:0003676">
    <property type="term" value="F:nucleic acid binding"/>
    <property type="evidence" value="ECO:0007669"/>
    <property type="project" value="InterPro"/>
</dbReference>
<dbReference type="InterPro" id="IPR036397">
    <property type="entry name" value="RNaseH_sf"/>
</dbReference>
<dbReference type="InterPro" id="IPR001584">
    <property type="entry name" value="Integrase_cat-core"/>
</dbReference>
<dbReference type="SUPFAM" id="SSF53098">
    <property type="entry name" value="Ribonuclease H-like"/>
    <property type="match status" value="1"/>
</dbReference>
<dbReference type="EMBL" id="BKCJ010477533">
    <property type="protein sequence ID" value="GFA73263.1"/>
    <property type="molecule type" value="Genomic_DNA"/>
</dbReference>
<dbReference type="InterPro" id="IPR012337">
    <property type="entry name" value="RNaseH-like_sf"/>
</dbReference>
<keyword evidence="2" id="KW-0695">RNA-directed DNA polymerase</keyword>
<dbReference type="GO" id="GO:0003964">
    <property type="term" value="F:RNA-directed DNA polymerase activity"/>
    <property type="evidence" value="ECO:0007669"/>
    <property type="project" value="UniProtKB-KW"/>
</dbReference>
<comment type="caution">
    <text evidence="2">The sequence shown here is derived from an EMBL/GenBank/DDBJ whole genome shotgun (WGS) entry which is preliminary data.</text>
</comment>
<reference evidence="2" key="1">
    <citation type="journal article" date="2019" name="Sci. Rep.">
        <title>Draft genome of Tanacetum cinerariifolium, the natural source of mosquito coil.</title>
        <authorList>
            <person name="Yamashiro T."/>
            <person name="Shiraishi A."/>
            <person name="Satake H."/>
            <person name="Nakayama K."/>
        </authorList>
    </citation>
    <scope>NUCLEOTIDE SEQUENCE</scope>
</reference>
<accession>A0A699K2W1</accession>
<gene>
    <name evidence="2" type="ORF">Tci_645235</name>
</gene>
<dbReference type="PROSITE" id="PS50994">
    <property type="entry name" value="INTEGRASE"/>
    <property type="match status" value="1"/>
</dbReference>
<dbReference type="PANTHER" id="PTHR48475">
    <property type="entry name" value="RIBONUCLEASE H"/>
    <property type="match status" value="1"/>
</dbReference>
<dbReference type="AlphaFoldDB" id="A0A699K2W1"/>
<protein>
    <submittedName>
        <fullName evidence="2">Reverse transcriptase domain-containing protein</fullName>
    </submittedName>
</protein>
<keyword evidence="2" id="KW-0808">Transferase</keyword>
<dbReference type="Gene3D" id="3.30.420.10">
    <property type="entry name" value="Ribonuclease H-like superfamily/Ribonuclease H"/>
    <property type="match status" value="1"/>
</dbReference>
<keyword evidence="2" id="KW-0548">Nucleotidyltransferase</keyword>
<dbReference type="PANTHER" id="PTHR48475:SF2">
    <property type="entry name" value="RIBONUCLEASE H"/>
    <property type="match status" value="1"/>
</dbReference>
<sequence>LEGIFYRRSFLKSWLRCVVPLQADYVIQKIHEGLCGMHARPRSVVAKAMRSGPRKGQVPDSRYELFHKMDRSKVTDNGKQFSGDPFKDWCKKLNIMQRFASVKHPQSNELIERANMNLGEGIKSRLGEGNKNWLEELPHVLWAHHTMIKSSNDDTPLSLPYGTEAIIPAAIGLATYRTAIVDVVHNDEEIRLNLDLLGNPNDASHAVDGGKLGPKCEGPYEVIEALGDGAYKLRSTYGTILPRTWNIANLKKCYL</sequence>
<name>A0A699K2W1_TANCI</name>
<organism evidence="2">
    <name type="scientific">Tanacetum cinerariifolium</name>
    <name type="common">Dalmatian daisy</name>
    <name type="synonym">Chrysanthemum cinerariifolium</name>
    <dbReference type="NCBI Taxonomy" id="118510"/>
    <lineage>
        <taxon>Eukaryota</taxon>
        <taxon>Viridiplantae</taxon>
        <taxon>Streptophyta</taxon>
        <taxon>Embryophyta</taxon>
        <taxon>Tracheophyta</taxon>
        <taxon>Spermatophyta</taxon>
        <taxon>Magnoliopsida</taxon>
        <taxon>eudicotyledons</taxon>
        <taxon>Gunneridae</taxon>
        <taxon>Pentapetalae</taxon>
        <taxon>asterids</taxon>
        <taxon>campanulids</taxon>
        <taxon>Asterales</taxon>
        <taxon>Asteraceae</taxon>
        <taxon>Asteroideae</taxon>
        <taxon>Anthemideae</taxon>
        <taxon>Anthemidinae</taxon>
        <taxon>Tanacetum</taxon>
    </lineage>
</organism>
<feature type="non-terminal residue" evidence="2">
    <location>
        <position position="1"/>
    </location>
</feature>
<feature type="domain" description="Integrase catalytic" evidence="1">
    <location>
        <begin position="75"/>
        <end position="164"/>
    </location>
</feature>
<evidence type="ECO:0000259" key="1">
    <source>
        <dbReference type="PROSITE" id="PS50994"/>
    </source>
</evidence>
<evidence type="ECO:0000313" key="2">
    <source>
        <dbReference type="EMBL" id="GFA73263.1"/>
    </source>
</evidence>
<proteinExistence type="predicted"/>
<dbReference type="GO" id="GO:0015074">
    <property type="term" value="P:DNA integration"/>
    <property type="evidence" value="ECO:0007669"/>
    <property type="project" value="InterPro"/>
</dbReference>